<comment type="caution">
    <text evidence="1">The sequence shown here is derived from an EMBL/GenBank/DDBJ whole genome shotgun (WGS) entry which is preliminary data.</text>
</comment>
<name>A0A4C1SI90_EUMVA</name>
<protein>
    <submittedName>
        <fullName evidence="1">Uncharacterized protein</fullName>
    </submittedName>
</protein>
<organism evidence="1 2">
    <name type="scientific">Eumeta variegata</name>
    <name type="common">Bagworm moth</name>
    <name type="synonym">Eumeta japonica</name>
    <dbReference type="NCBI Taxonomy" id="151549"/>
    <lineage>
        <taxon>Eukaryota</taxon>
        <taxon>Metazoa</taxon>
        <taxon>Ecdysozoa</taxon>
        <taxon>Arthropoda</taxon>
        <taxon>Hexapoda</taxon>
        <taxon>Insecta</taxon>
        <taxon>Pterygota</taxon>
        <taxon>Neoptera</taxon>
        <taxon>Endopterygota</taxon>
        <taxon>Lepidoptera</taxon>
        <taxon>Glossata</taxon>
        <taxon>Ditrysia</taxon>
        <taxon>Tineoidea</taxon>
        <taxon>Psychidae</taxon>
        <taxon>Oiketicinae</taxon>
        <taxon>Eumeta</taxon>
    </lineage>
</organism>
<proteinExistence type="predicted"/>
<gene>
    <name evidence="1" type="ORF">EVAR_101138_1</name>
</gene>
<dbReference type="AlphaFoldDB" id="A0A4C1SI90"/>
<accession>A0A4C1SI90</accession>
<evidence type="ECO:0000313" key="1">
    <source>
        <dbReference type="EMBL" id="GBP00918.1"/>
    </source>
</evidence>
<dbReference type="Proteomes" id="UP000299102">
    <property type="component" value="Unassembled WGS sequence"/>
</dbReference>
<sequence>MNRTIHSEVFRHGKLPREKNREIYEFVFKLGRDITEIDSQKLRHPSNFFLQKKPLATRVHSGHHAGTECPTECFFSGNMSSATDIMAWGELAQEFEADTSKCEKIELIHYIDLSLLAKSMPPPHQSVMTVEATKQKYGSHNGQKPCKTEFTNEVHFVLMFSMSSSAYKILVLLSESAFASSFIHVTARASTILLGPLAIHAIPVGSEAANEPSSPM</sequence>
<keyword evidence="2" id="KW-1185">Reference proteome</keyword>
<reference evidence="1 2" key="1">
    <citation type="journal article" date="2019" name="Commun. Biol.">
        <title>The bagworm genome reveals a unique fibroin gene that provides high tensile strength.</title>
        <authorList>
            <person name="Kono N."/>
            <person name="Nakamura H."/>
            <person name="Ohtoshi R."/>
            <person name="Tomita M."/>
            <person name="Numata K."/>
            <person name="Arakawa K."/>
        </authorList>
    </citation>
    <scope>NUCLEOTIDE SEQUENCE [LARGE SCALE GENOMIC DNA]</scope>
</reference>
<evidence type="ECO:0000313" key="2">
    <source>
        <dbReference type="Proteomes" id="UP000299102"/>
    </source>
</evidence>
<dbReference type="EMBL" id="BGZK01003401">
    <property type="protein sequence ID" value="GBP00918.1"/>
    <property type="molecule type" value="Genomic_DNA"/>
</dbReference>